<dbReference type="InterPro" id="IPR025238">
    <property type="entry name" value="DUF4184"/>
</dbReference>
<protein>
    <submittedName>
        <fullName evidence="2">DUF4184 family protein</fullName>
    </submittedName>
</protein>
<keyword evidence="1" id="KW-0472">Membrane</keyword>
<organism evidence="2 3">
    <name type="scientific">Mangrovivirga halotolerans</name>
    <dbReference type="NCBI Taxonomy" id="2993936"/>
    <lineage>
        <taxon>Bacteria</taxon>
        <taxon>Pseudomonadati</taxon>
        <taxon>Bacteroidota</taxon>
        <taxon>Cytophagia</taxon>
        <taxon>Cytophagales</taxon>
        <taxon>Mangrovivirgaceae</taxon>
        <taxon>Mangrovivirga</taxon>
    </lineage>
</organism>
<gene>
    <name evidence="2" type="ORF">OO013_06225</name>
</gene>
<feature type="transmembrane region" description="Helical" evidence="1">
    <location>
        <begin position="151"/>
        <end position="172"/>
    </location>
</feature>
<evidence type="ECO:0000313" key="2">
    <source>
        <dbReference type="EMBL" id="MCX2743454.1"/>
    </source>
</evidence>
<keyword evidence="1" id="KW-1133">Transmembrane helix</keyword>
<accession>A0ABT3RQ10</accession>
<name>A0ABT3RQ10_9BACT</name>
<keyword evidence="3" id="KW-1185">Reference proteome</keyword>
<sequence length="244" mass="28198">MPFTLSHTIAVLPLRGIKLLSLTGLIIGSMTPDFEYFIRMSLKSEFSHDFLGAFYFDLPVGIAFCFIYHQLCKEFIIDNSPPFISERMVKYREFRWWSYFKQNAIWIIVSVLIGALTHVVWDSFTHGNGFMVGVFPFLKKGIPIFGTSYPIFYMIQHVSTAIGLIIFFYWFLKLEKTGVKKKGSSLMTVLFLVIAVVIFIIRIIIMAEHKEVKIGHVIVIFISAIVYSTIITSVIYKYKTRKSR</sequence>
<feature type="transmembrane region" description="Helical" evidence="1">
    <location>
        <begin position="217"/>
        <end position="236"/>
    </location>
</feature>
<feature type="transmembrane region" description="Helical" evidence="1">
    <location>
        <begin position="12"/>
        <end position="30"/>
    </location>
</feature>
<dbReference type="RefSeq" id="WP_266055836.1">
    <property type="nucleotide sequence ID" value="NZ_JAPFQN010000003.1"/>
</dbReference>
<feature type="transmembrane region" description="Helical" evidence="1">
    <location>
        <begin position="104"/>
        <end position="121"/>
    </location>
</feature>
<evidence type="ECO:0000313" key="3">
    <source>
        <dbReference type="Proteomes" id="UP001209885"/>
    </source>
</evidence>
<feature type="transmembrane region" description="Helical" evidence="1">
    <location>
        <begin position="50"/>
        <end position="68"/>
    </location>
</feature>
<proteinExistence type="predicted"/>
<evidence type="ECO:0000256" key="1">
    <source>
        <dbReference type="SAM" id="Phobius"/>
    </source>
</evidence>
<comment type="caution">
    <text evidence="2">The sequence shown here is derived from an EMBL/GenBank/DDBJ whole genome shotgun (WGS) entry which is preliminary data.</text>
</comment>
<keyword evidence="1" id="KW-0812">Transmembrane</keyword>
<feature type="transmembrane region" description="Helical" evidence="1">
    <location>
        <begin position="184"/>
        <end position="205"/>
    </location>
</feature>
<dbReference type="Proteomes" id="UP001209885">
    <property type="component" value="Unassembled WGS sequence"/>
</dbReference>
<reference evidence="2 3" key="1">
    <citation type="submission" date="2022-11" db="EMBL/GenBank/DDBJ databases">
        <title>The characterization of three novel Bacteroidetes species and genomic analysis of their roles in tidal elemental geochemical cycles.</title>
        <authorList>
            <person name="Ma K."/>
        </authorList>
    </citation>
    <scope>NUCLEOTIDE SEQUENCE [LARGE SCALE GENOMIC DNA]</scope>
    <source>
        <strain evidence="2 3">M17</strain>
    </source>
</reference>
<dbReference type="Pfam" id="PF13803">
    <property type="entry name" value="DUF4184"/>
    <property type="match status" value="1"/>
</dbReference>
<dbReference type="EMBL" id="JAPFQN010000003">
    <property type="protein sequence ID" value="MCX2743454.1"/>
    <property type="molecule type" value="Genomic_DNA"/>
</dbReference>